<comment type="subcellular location">
    <subcellularLocation>
        <location evidence="1">Nucleus</location>
    </subcellularLocation>
</comment>
<dbReference type="GO" id="GO:0003677">
    <property type="term" value="F:DNA binding"/>
    <property type="evidence" value="ECO:0007669"/>
    <property type="project" value="UniProtKB-KW"/>
</dbReference>
<dbReference type="GO" id="GO:0005634">
    <property type="term" value="C:nucleus"/>
    <property type="evidence" value="ECO:0007669"/>
    <property type="project" value="UniProtKB-SubCell"/>
</dbReference>
<feature type="domain" description="TF-B3" evidence="7">
    <location>
        <begin position="13"/>
        <end position="109"/>
    </location>
</feature>
<dbReference type="PANTHER" id="PTHR31920">
    <property type="entry name" value="B3 DOMAIN-CONTAINING"/>
    <property type="match status" value="1"/>
</dbReference>
<dbReference type="Gene3D" id="2.40.330.10">
    <property type="entry name" value="DNA-binding pseudobarrel domain"/>
    <property type="match status" value="2"/>
</dbReference>
<keyword evidence="2" id="KW-0805">Transcription regulation</keyword>
<gene>
    <name evidence="8" type="ORF">G2W53_029887</name>
</gene>
<sequence>MSSSQGHHEKAIHFFKIILPKSMQDGELRIPKSFVRKYWKKGLSKSKAVVFRVPNGAKWEVEWIERDGDIWLRNGWENFANFYSIGDGHFLVFRYEGGNKFGVMVFGMSGLEIEYPPKGRVSVRSKNIIISDEDDDVPEEVKLEQKSDDDDDDDDNKIRSHQPPKKMKTNHSNGTNTNPTKTRGSDGVIERCMISKMEGRSAIERAKKFRSEKPFFICKMRPTYLHRNFLIIPRHFSVTYLEGMEGKARIRVCGETMRSWEVKYKYFMYNKHCVFTSGWDSFAKYNDLEEGDACVFEMIHHHAPPQQLSFQVVIFRSTSSSNLQTQFN</sequence>
<dbReference type="SUPFAM" id="SSF101936">
    <property type="entry name" value="DNA-binding pseudobarrel domain"/>
    <property type="match status" value="2"/>
</dbReference>
<evidence type="ECO:0000256" key="1">
    <source>
        <dbReference type="ARBA" id="ARBA00004123"/>
    </source>
</evidence>
<name>A0A834T4C1_9FABA</name>
<evidence type="ECO:0000256" key="4">
    <source>
        <dbReference type="ARBA" id="ARBA00023163"/>
    </source>
</evidence>
<accession>A0A834T4C1</accession>
<protein>
    <submittedName>
        <fullName evidence="8">B3 domain-containing transcription factor VRN1</fullName>
    </submittedName>
</protein>
<evidence type="ECO:0000256" key="3">
    <source>
        <dbReference type="ARBA" id="ARBA00023125"/>
    </source>
</evidence>
<reference evidence="8" key="1">
    <citation type="submission" date="2020-09" db="EMBL/GenBank/DDBJ databases">
        <title>Genome-Enabled Discovery of Anthraquinone Biosynthesis in Senna tora.</title>
        <authorList>
            <person name="Kang S.-H."/>
            <person name="Pandey R.P."/>
            <person name="Lee C.-M."/>
            <person name="Sim J.-S."/>
            <person name="Jeong J.-T."/>
            <person name="Choi B.-S."/>
            <person name="Jung M."/>
            <person name="Ginzburg D."/>
            <person name="Zhao K."/>
            <person name="Won S.Y."/>
            <person name="Oh T.-J."/>
            <person name="Yu Y."/>
            <person name="Kim N.-H."/>
            <person name="Lee O.R."/>
            <person name="Lee T.-H."/>
            <person name="Bashyal P."/>
            <person name="Kim T.-S."/>
            <person name="Lee W.-H."/>
            <person name="Kawkins C."/>
            <person name="Kim C.-K."/>
            <person name="Kim J.S."/>
            <person name="Ahn B.O."/>
            <person name="Rhee S.Y."/>
            <person name="Sohng J.K."/>
        </authorList>
    </citation>
    <scope>NUCLEOTIDE SEQUENCE</scope>
    <source>
        <tissue evidence="8">Leaf</tissue>
    </source>
</reference>
<keyword evidence="3" id="KW-0238">DNA-binding</keyword>
<organism evidence="8 9">
    <name type="scientific">Senna tora</name>
    <dbReference type="NCBI Taxonomy" id="362788"/>
    <lineage>
        <taxon>Eukaryota</taxon>
        <taxon>Viridiplantae</taxon>
        <taxon>Streptophyta</taxon>
        <taxon>Embryophyta</taxon>
        <taxon>Tracheophyta</taxon>
        <taxon>Spermatophyta</taxon>
        <taxon>Magnoliopsida</taxon>
        <taxon>eudicotyledons</taxon>
        <taxon>Gunneridae</taxon>
        <taxon>Pentapetalae</taxon>
        <taxon>rosids</taxon>
        <taxon>fabids</taxon>
        <taxon>Fabales</taxon>
        <taxon>Fabaceae</taxon>
        <taxon>Caesalpinioideae</taxon>
        <taxon>Cassia clade</taxon>
        <taxon>Senna</taxon>
    </lineage>
</organism>
<evidence type="ECO:0000256" key="2">
    <source>
        <dbReference type="ARBA" id="ARBA00023015"/>
    </source>
</evidence>
<feature type="compositionally biased region" description="Basic residues" evidence="6">
    <location>
        <begin position="159"/>
        <end position="169"/>
    </location>
</feature>
<comment type="caution">
    <text evidence="8">The sequence shown here is derived from an EMBL/GenBank/DDBJ whole genome shotgun (WGS) entry which is preliminary data.</text>
</comment>
<dbReference type="Pfam" id="PF02362">
    <property type="entry name" value="B3"/>
    <property type="match status" value="2"/>
</dbReference>
<evidence type="ECO:0000256" key="5">
    <source>
        <dbReference type="ARBA" id="ARBA00023242"/>
    </source>
</evidence>
<keyword evidence="4" id="KW-0804">Transcription</keyword>
<evidence type="ECO:0000313" key="9">
    <source>
        <dbReference type="Proteomes" id="UP000634136"/>
    </source>
</evidence>
<evidence type="ECO:0000313" key="8">
    <source>
        <dbReference type="EMBL" id="KAF7815918.1"/>
    </source>
</evidence>
<feature type="region of interest" description="Disordered" evidence="6">
    <location>
        <begin position="139"/>
        <end position="189"/>
    </location>
</feature>
<dbReference type="PROSITE" id="PS50863">
    <property type="entry name" value="B3"/>
    <property type="match status" value="2"/>
</dbReference>
<dbReference type="OrthoDB" id="1410417at2759"/>
<keyword evidence="5" id="KW-0539">Nucleus</keyword>
<evidence type="ECO:0000259" key="7">
    <source>
        <dbReference type="PROSITE" id="PS50863"/>
    </source>
</evidence>
<dbReference type="AlphaFoldDB" id="A0A834T4C1"/>
<dbReference type="SMART" id="SM01019">
    <property type="entry name" value="B3"/>
    <property type="match status" value="2"/>
</dbReference>
<proteinExistence type="predicted"/>
<dbReference type="PANTHER" id="PTHR31920:SF140">
    <property type="entry name" value="B3 DOMAIN-CONTAINING TRANSCRIPTION FACTOR VRN1-LIKE"/>
    <property type="match status" value="1"/>
</dbReference>
<dbReference type="EMBL" id="JAAIUW010000009">
    <property type="protein sequence ID" value="KAF7815918.1"/>
    <property type="molecule type" value="Genomic_DNA"/>
</dbReference>
<dbReference type="InterPro" id="IPR050655">
    <property type="entry name" value="Plant_B3_domain"/>
</dbReference>
<dbReference type="CDD" id="cd10017">
    <property type="entry name" value="B3_DNA"/>
    <property type="match status" value="2"/>
</dbReference>
<dbReference type="InterPro" id="IPR015300">
    <property type="entry name" value="DNA-bd_pseudobarrel_sf"/>
</dbReference>
<feature type="domain" description="TF-B3" evidence="7">
    <location>
        <begin position="215"/>
        <end position="318"/>
    </location>
</feature>
<feature type="compositionally biased region" description="Polar residues" evidence="6">
    <location>
        <begin position="170"/>
        <end position="182"/>
    </location>
</feature>
<dbReference type="InterPro" id="IPR003340">
    <property type="entry name" value="B3_DNA-bd"/>
</dbReference>
<evidence type="ECO:0000256" key="6">
    <source>
        <dbReference type="SAM" id="MobiDB-lite"/>
    </source>
</evidence>
<keyword evidence="9" id="KW-1185">Reference proteome</keyword>
<dbReference type="Proteomes" id="UP000634136">
    <property type="component" value="Unassembled WGS sequence"/>
</dbReference>